<protein>
    <recommendedName>
        <fullName evidence="4">CsbD-like domain-containing protein</fullName>
    </recommendedName>
</protein>
<sequence length="97" mass="9975">MSAPSQMDKSNNTENPGLIAGHAQYVKGAAEGLVGSVTGNQAWATSGEQDKNQAIDAMKAASENRDPNQGLGGVEQAAGNLVGCEGMQKEGEQSKKQ</sequence>
<accession>A0A9W8WYW3</accession>
<dbReference type="EMBL" id="JAPEUV010000048">
    <property type="protein sequence ID" value="KAJ4336527.1"/>
    <property type="molecule type" value="Genomic_DNA"/>
</dbReference>
<comment type="caution">
    <text evidence="2">The sequence shown here is derived from an EMBL/GenBank/DDBJ whole genome shotgun (WGS) entry which is preliminary data.</text>
</comment>
<dbReference type="Proteomes" id="UP001140562">
    <property type="component" value="Unassembled WGS sequence"/>
</dbReference>
<evidence type="ECO:0000256" key="1">
    <source>
        <dbReference type="SAM" id="MobiDB-lite"/>
    </source>
</evidence>
<dbReference type="AlphaFoldDB" id="A0A9W8WYW3"/>
<evidence type="ECO:0008006" key="4">
    <source>
        <dbReference type="Google" id="ProtNLM"/>
    </source>
</evidence>
<keyword evidence="3" id="KW-1185">Reference proteome</keyword>
<organism evidence="2 3">
    <name type="scientific">Didymella glomerata</name>
    <dbReference type="NCBI Taxonomy" id="749621"/>
    <lineage>
        <taxon>Eukaryota</taxon>
        <taxon>Fungi</taxon>
        <taxon>Dikarya</taxon>
        <taxon>Ascomycota</taxon>
        <taxon>Pezizomycotina</taxon>
        <taxon>Dothideomycetes</taxon>
        <taxon>Pleosporomycetidae</taxon>
        <taxon>Pleosporales</taxon>
        <taxon>Pleosporineae</taxon>
        <taxon>Didymellaceae</taxon>
        <taxon>Didymella</taxon>
    </lineage>
</organism>
<reference evidence="2" key="1">
    <citation type="submission" date="2022-10" db="EMBL/GenBank/DDBJ databases">
        <title>Tapping the CABI collections for fungal endophytes: first genome assemblies for Collariella, Neodidymelliopsis, Ascochyta clinopodiicola, Didymella pomorum, Didymosphaeria variabile, Neocosmospora piperis and Neocucurbitaria cava.</title>
        <authorList>
            <person name="Hill R."/>
        </authorList>
    </citation>
    <scope>NUCLEOTIDE SEQUENCE</scope>
    <source>
        <strain evidence="2">IMI 360193</strain>
    </source>
</reference>
<name>A0A9W8WYW3_9PLEO</name>
<dbReference type="OrthoDB" id="9999611at2759"/>
<evidence type="ECO:0000313" key="2">
    <source>
        <dbReference type="EMBL" id="KAJ4336527.1"/>
    </source>
</evidence>
<evidence type="ECO:0000313" key="3">
    <source>
        <dbReference type="Proteomes" id="UP001140562"/>
    </source>
</evidence>
<gene>
    <name evidence="2" type="ORF">N0V87_005391</name>
</gene>
<feature type="region of interest" description="Disordered" evidence="1">
    <location>
        <begin position="44"/>
        <end position="75"/>
    </location>
</feature>
<proteinExistence type="predicted"/>